<evidence type="ECO:0000256" key="5">
    <source>
        <dbReference type="ARBA" id="ARBA00022989"/>
    </source>
</evidence>
<dbReference type="PANTHER" id="PTHR48090:SF1">
    <property type="entry name" value="PROPHAGE BACTOPRENOL GLUCOSYL TRANSFERASE HOMOLOG"/>
    <property type="match status" value="1"/>
</dbReference>
<evidence type="ECO:0000313" key="10">
    <source>
        <dbReference type="Proteomes" id="UP000184342"/>
    </source>
</evidence>
<keyword evidence="10" id="KW-1185">Reference proteome</keyword>
<evidence type="ECO:0000256" key="4">
    <source>
        <dbReference type="ARBA" id="ARBA00022692"/>
    </source>
</evidence>
<dbReference type="STRING" id="1122934.SAMN02745691_00620"/>
<evidence type="ECO:0000256" key="2">
    <source>
        <dbReference type="ARBA" id="ARBA00022676"/>
    </source>
</evidence>
<dbReference type="Proteomes" id="UP000184342">
    <property type="component" value="Unassembled WGS sequence"/>
</dbReference>
<reference evidence="9 10" key="1">
    <citation type="submission" date="2016-11" db="EMBL/GenBank/DDBJ databases">
        <authorList>
            <person name="Jaros S."/>
            <person name="Januszkiewicz K."/>
            <person name="Wedrychowicz H."/>
        </authorList>
    </citation>
    <scope>NUCLEOTIDE SEQUENCE [LARGE SCALE GENOMIC DNA]</scope>
    <source>
        <strain evidence="9 10">DSM 15970</strain>
    </source>
</reference>
<dbReference type="CDD" id="cd04187">
    <property type="entry name" value="DPM1_like_bac"/>
    <property type="match status" value="1"/>
</dbReference>
<keyword evidence="5 7" id="KW-1133">Transmembrane helix</keyword>
<dbReference type="InterPro" id="IPR029044">
    <property type="entry name" value="Nucleotide-diphossugar_trans"/>
</dbReference>
<dbReference type="Gene3D" id="3.90.550.10">
    <property type="entry name" value="Spore Coat Polysaccharide Biosynthesis Protein SpsA, Chain A"/>
    <property type="match status" value="1"/>
</dbReference>
<feature type="transmembrane region" description="Helical" evidence="7">
    <location>
        <begin position="270"/>
        <end position="294"/>
    </location>
</feature>
<evidence type="ECO:0000256" key="3">
    <source>
        <dbReference type="ARBA" id="ARBA00022679"/>
    </source>
</evidence>
<gene>
    <name evidence="9" type="ORF">SAMN02745691_00620</name>
</gene>
<dbReference type="InterPro" id="IPR001173">
    <property type="entry name" value="Glyco_trans_2-like"/>
</dbReference>
<feature type="transmembrane region" description="Helical" evidence="7">
    <location>
        <begin position="238"/>
        <end position="258"/>
    </location>
</feature>
<keyword evidence="3 9" id="KW-0808">Transferase</keyword>
<name>A0A1M6CXU5_9FIRM</name>
<sequence length="314" mass="35612">MNDILCLVIPCYNEEAVLPETAKRLVSKMEKMIAEDFISEDSKICFVNDGSKDHTWKIIEELHRKTPMIVGIKISRNVGHQNALMAGLKTVKEFADMVISLDADLQDDIEVLDQFVQEFKNGCEVVYGVRNSRKKDSHFKRFTAEGFYKMMSLFGCELVFNHADYRLMGKKSLEALEEYKEVNVFLRGIIPMLGFKTGSVTYGRKERFAGESKYPLKKMVAFALEGITSLSIKPIKMIISLGALFFVISICILIYILIRHFSGQTVSGWTSLAISIWAIGGLQLLAIGVVGEYIGKVYLETKNRPRYIIEKTLF</sequence>
<dbReference type="InterPro" id="IPR050256">
    <property type="entry name" value="Glycosyltransferase_2"/>
</dbReference>
<dbReference type="GO" id="GO:0005886">
    <property type="term" value="C:plasma membrane"/>
    <property type="evidence" value="ECO:0007669"/>
    <property type="project" value="TreeGrafter"/>
</dbReference>
<evidence type="ECO:0000256" key="6">
    <source>
        <dbReference type="ARBA" id="ARBA00023136"/>
    </source>
</evidence>
<organism evidence="9 10">
    <name type="scientific">Parasporobacterium paucivorans DSM 15970</name>
    <dbReference type="NCBI Taxonomy" id="1122934"/>
    <lineage>
        <taxon>Bacteria</taxon>
        <taxon>Bacillati</taxon>
        <taxon>Bacillota</taxon>
        <taxon>Clostridia</taxon>
        <taxon>Lachnospirales</taxon>
        <taxon>Lachnospiraceae</taxon>
        <taxon>Parasporobacterium</taxon>
    </lineage>
</organism>
<dbReference type="Pfam" id="PF00535">
    <property type="entry name" value="Glycos_transf_2"/>
    <property type="match status" value="1"/>
</dbReference>
<evidence type="ECO:0000256" key="7">
    <source>
        <dbReference type="SAM" id="Phobius"/>
    </source>
</evidence>
<feature type="domain" description="Glycosyltransferase 2-like" evidence="8">
    <location>
        <begin position="7"/>
        <end position="175"/>
    </location>
</feature>
<evidence type="ECO:0000259" key="8">
    <source>
        <dbReference type="Pfam" id="PF00535"/>
    </source>
</evidence>
<proteinExistence type="predicted"/>
<keyword evidence="2" id="KW-0328">Glycosyltransferase</keyword>
<dbReference type="AlphaFoldDB" id="A0A1M6CXU5"/>
<keyword evidence="6 7" id="KW-0472">Membrane</keyword>
<protein>
    <submittedName>
        <fullName evidence="9">Glycosyltransferase involved in cell wall bisynthesis</fullName>
    </submittedName>
</protein>
<dbReference type="OrthoDB" id="9807778at2"/>
<dbReference type="RefSeq" id="WP_073992892.1">
    <property type="nucleotide sequence ID" value="NZ_FQYT01000005.1"/>
</dbReference>
<evidence type="ECO:0000313" key="9">
    <source>
        <dbReference type="EMBL" id="SHI65852.1"/>
    </source>
</evidence>
<keyword evidence="4 7" id="KW-0812">Transmembrane</keyword>
<dbReference type="PANTHER" id="PTHR48090">
    <property type="entry name" value="UNDECAPRENYL-PHOSPHATE 4-DEOXY-4-FORMAMIDO-L-ARABINOSE TRANSFERASE-RELATED"/>
    <property type="match status" value="1"/>
</dbReference>
<accession>A0A1M6CXU5</accession>
<evidence type="ECO:0000256" key="1">
    <source>
        <dbReference type="ARBA" id="ARBA00004141"/>
    </source>
</evidence>
<dbReference type="GO" id="GO:0016757">
    <property type="term" value="F:glycosyltransferase activity"/>
    <property type="evidence" value="ECO:0007669"/>
    <property type="project" value="UniProtKB-KW"/>
</dbReference>
<dbReference type="EMBL" id="FQYT01000005">
    <property type="protein sequence ID" value="SHI65852.1"/>
    <property type="molecule type" value="Genomic_DNA"/>
</dbReference>
<comment type="subcellular location">
    <subcellularLocation>
        <location evidence="1">Membrane</location>
        <topology evidence="1">Multi-pass membrane protein</topology>
    </subcellularLocation>
</comment>
<dbReference type="SUPFAM" id="SSF53448">
    <property type="entry name" value="Nucleotide-diphospho-sugar transferases"/>
    <property type="match status" value="1"/>
</dbReference>